<keyword evidence="2" id="KW-1185">Reference proteome</keyword>
<proteinExistence type="predicted"/>
<sequence>MQTPQAFAQAPADTYCLSGCLQHPIAISGFLAAAASVLGKLACSFSPSDPLQQFSASLLRWLCPSLPVDGDVLLVQGDADSGFTQFNLKPDGFGALEWRCSLLQRRAVTTESPSRKHTQ</sequence>
<evidence type="ECO:0000313" key="1">
    <source>
        <dbReference type="EMBL" id="CDI80766.1"/>
    </source>
</evidence>
<dbReference type="GeneID" id="25269807"/>
<dbReference type="AlphaFoldDB" id="U6GKL1"/>
<reference evidence="1" key="1">
    <citation type="submission" date="2013-10" db="EMBL/GenBank/DDBJ databases">
        <title>Genomic analysis of the causative agents of coccidiosis in chickens.</title>
        <authorList>
            <person name="Reid A.J."/>
            <person name="Blake D."/>
            <person name="Billington K."/>
            <person name="Browne H."/>
            <person name="Dunn M."/>
            <person name="Hung S."/>
            <person name="Kawahara F."/>
            <person name="Miranda-Saavedra D."/>
            <person name="Mourier T."/>
            <person name="Nagra H."/>
            <person name="Otto T.D."/>
            <person name="Rawlings N."/>
            <person name="Sanchez A."/>
            <person name="Sanders M."/>
            <person name="Subramaniam C."/>
            <person name="Tay Y."/>
            <person name="Dear P."/>
            <person name="Doerig C."/>
            <person name="Gruber A."/>
            <person name="Parkinson J."/>
            <person name="Shirley M."/>
            <person name="Wan K.L."/>
            <person name="Berriman M."/>
            <person name="Tomley F."/>
            <person name="Pain A."/>
        </authorList>
    </citation>
    <scope>NUCLEOTIDE SEQUENCE</scope>
    <source>
        <strain evidence="1">Houghton</strain>
    </source>
</reference>
<dbReference type="EMBL" id="HG671323">
    <property type="protein sequence ID" value="CDI80766.1"/>
    <property type="molecule type" value="Genomic_DNA"/>
</dbReference>
<reference evidence="1" key="2">
    <citation type="submission" date="2013-10" db="EMBL/GenBank/DDBJ databases">
        <authorList>
            <person name="Aslett M."/>
        </authorList>
    </citation>
    <scope>NUCLEOTIDE SEQUENCE</scope>
    <source>
        <strain evidence="1">Houghton</strain>
    </source>
</reference>
<dbReference type="RefSeq" id="XP_013249312.1">
    <property type="nucleotide sequence ID" value="XM_013393858.1"/>
</dbReference>
<protein>
    <submittedName>
        <fullName evidence="1">Uncharacterized protein</fullName>
    </submittedName>
</protein>
<gene>
    <name evidence="1" type="ORF">EAH_00017370</name>
</gene>
<organism evidence="1 2">
    <name type="scientific">Eimeria acervulina</name>
    <name type="common">Coccidian parasite</name>
    <dbReference type="NCBI Taxonomy" id="5801"/>
    <lineage>
        <taxon>Eukaryota</taxon>
        <taxon>Sar</taxon>
        <taxon>Alveolata</taxon>
        <taxon>Apicomplexa</taxon>
        <taxon>Conoidasida</taxon>
        <taxon>Coccidia</taxon>
        <taxon>Eucoccidiorida</taxon>
        <taxon>Eimeriorina</taxon>
        <taxon>Eimeriidae</taxon>
        <taxon>Eimeria</taxon>
    </lineage>
</organism>
<dbReference type="VEuPathDB" id="ToxoDB:EAH_00017370"/>
<dbReference type="Proteomes" id="UP000018050">
    <property type="component" value="Unassembled WGS sequence"/>
</dbReference>
<accession>U6GKL1</accession>
<evidence type="ECO:0000313" key="2">
    <source>
        <dbReference type="Proteomes" id="UP000018050"/>
    </source>
</evidence>
<name>U6GKL1_EIMAC</name>